<dbReference type="InterPro" id="IPR007565">
    <property type="entry name" value="4HFCP_synth"/>
</dbReference>
<accession>A0A5C5VMX9</accession>
<reference evidence="8 9" key="1">
    <citation type="submission" date="2019-02" db="EMBL/GenBank/DDBJ databases">
        <title>Deep-cultivation of Planctomycetes and their phenomic and genomic characterization uncovers novel biology.</title>
        <authorList>
            <person name="Wiegand S."/>
            <person name="Jogler M."/>
            <person name="Boedeker C."/>
            <person name="Pinto D."/>
            <person name="Vollmers J."/>
            <person name="Rivas-Marin E."/>
            <person name="Kohn T."/>
            <person name="Peeters S.H."/>
            <person name="Heuer A."/>
            <person name="Rast P."/>
            <person name="Oberbeckmann S."/>
            <person name="Bunk B."/>
            <person name="Jeske O."/>
            <person name="Meyerdierks A."/>
            <person name="Storesund J.E."/>
            <person name="Kallscheuer N."/>
            <person name="Luecker S."/>
            <person name="Lage O.M."/>
            <person name="Pohl T."/>
            <person name="Merkel B.J."/>
            <person name="Hornburger P."/>
            <person name="Mueller R.-W."/>
            <person name="Bruemmer F."/>
            <person name="Labrenz M."/>
            <person name="Spormann A.M."/>
            <person name="Op Den Camp H."/>
            <person name="Overmann J."/>
            <person name="Amann R."/>
            <person name="Jetten M.S.M."/>
            <person name="Mascher T."/>
            <person name="Medema M.H."/>
            <person name="Devos D.P."/>
            <person name="Kaster A.-K."/>
            <person name="Ovreas L."/>
            <person name="Rohde M."/>
            <person name="Galperin M.Y."/>
            <person name="Jogler C."/>
        </authorList>
    </citation>
    <scope>NUCLEOTIDE SEQUENCE [LARGE SCALE GENOMIC DNA]</scope>
    <source>
        <strain evidence="8 9">KOR42</strain>
    </source>
</reference>
<keyword evidence="9" id="KW-1185">Reference proteome</keyword>
<evidence type="ECO:0000256" key="3">
    <source>
        <dbReference type="ARBA" id="ARBA00023239"/>
    </source>
</evidence>
<name>A0A5C5VMX9_9PLAN</name>
<evidence type="ECO:0000313" key="8">
    <source>
        <dbReference type="EMBL" id="TWT39898.1"/>
    </source>
</evidence>
<dbReference type="RefSeq" id="WP_197441527.1">
    <property type="nucleotide sequence ID" value="NZ_SIHI01000061.1"/>
</dbReference>
<evidence type="ECO:0000256" key="4">
    <source>
        <dbReference type="ARBA" id="ARBA00023270"/>
    </source>
</evidence>
<dbReference type="EMBL" id="SIHI01000061">
    <property type="protein sequence ID" value="TWT39898.1"/>
    <property type="molecule type" value="Genomic_DNA"/>
</dbReference>
<comment type="caution">
    <text evidence="8">The sequence shown here is derived from an EMBL/GenBank/DDBJ whole genome shotgun (WGS) entry which is preliminary data.</text>
</comment>
<dbReference type="PIRSF" id="PIRSF015957">
    <property type="entry name" value="UCP015957"/>
    <property type="match status" value="1"/>
</dbReference>
<evidence type="ECO:0000256" key="6">
    <source>
        <dbReference type="ARBA" id="ARBA00047628"/>
    </source>
</evidence>
<keyword evidence="3" id="KW-0456">Lyase</keyword>
<dbReference type="GO" id="GO:0016829">
    <property type="term" value="F:lyase activity"/>
    <property type="evidence" value="ECO:0007669"/>
    <property type="project" value="UniProtKB-KW"/>
</dbReference>
<organism evidence="8 9">
    <name type="scientific">Thalassoglobus neptunius</name>
    <dbReference type="NCBI Taxonomy" id="1938619"/>
    <lineage>
        <taxon>Bacteria</taxon>
        <taxon>Pseudomonadati</taxon>
        <taxon>Planctomycetota</taxon>
        <taxon>Planctomycetia</taxon>
        <taxon>Planctomycetales</taxon>
        <taxon>Planctomycetaceae</taxon>
        <taxon>Thalassoglobus</taxon>
    </lineage>
</organism>
<protein>
    <recommendedName>
        <fullName evidence="2">(5-formylfuran-3-yl)methyl phosphate synthase</fullName>
        <ecNumber evidence="2">4.2.3.153</ecNumber>
    </recommendedName>
    <alternativeName>
        <fullName evidence="5">4-(hydroxymethyl)-2-furancarboxaldehyde-phosphate synthase</fullName>
    </alternativeName>
</protein>
<dbReference type="EC" id="4.2.3.153" evidence="2"/>
<evidence type="ECO:0000256" key="2">
    <source>
        <dbReference type="ARBA" id="ARBA00012553"/>
    </source>
</evidence>
<sequence length="249" mass="27409">MQLLVSVRNSEEADVALSSGVNILDIKDPSRGSLGPASGKTIEDCLSLKTKFARQPESSVHFSCACGEVSDESPRWRDWNFDGRRVNFLKLGLSRLRNAPNWTNKWNETRSEIEGQIGTADETRWVAVAYADELVAQSPPIEDVISAAADFGCAGVLIDTFSKQSGRLREIVADDVIERYCHRIHSHGLFCALAGKLQPKDIAPLSVFPVDIIAVRTAACENGDRNGHISEKQIRTLLTELGNPVSNYR</sequence>
<dbReference type="Proteomes" id="UP000317243">
    <property type="component" value="Unassembled WGS sequence"/>
</dbReference>
<evidence type="ECO:0000256" key="7">
    <source>
        <dbReference type="PIRSR" id="PIRSR015957-1"/>
    </source>
</evidence>
<feature type="active site" description="Proton acceptor" evidence="7">
    <location>
        <position position="90"/>
    </location>
</feature>
<comment type="catalytic activity">
    <reaction evidence="6">
        <text>2 D-glyceraldehyde 3-phosphate = 4-(hydroxymethyl)-2-furancarboxaldehyde phosphate + phosphate + 2 H2O</text>
        <dbReference type="Rhea" id="RHEA:43536"/>
        <dbReference type="ChEBI" id="CHEBI:15377"/>
        <dbReference type="ChEBI" id="CHEBI:43474"/>
        <dbReference type="ChEBI" id="CHEBI:59776"/>
        <dbReference type="ChEBI" id="CHEBI:83407"/>
        <dbReference type="EC" id="4.2.3.153"/>
    </reaction>
</comment>
<evidence type="ECO:0000256" key="1">
    <source>
        <dbReference type="ARBA" id="ARBA00003810"/>
    </source>
</evidence>
<proteinExistence type="predicted"/>
<dbReference type="Pfam" id="PF04476">
    <property type="entry name" value="4HFCP_synth"/>
    <property type="match status" value="1"/>
</dbReference>
<evidence type="ECO:0000313" key="9">
    <source>
        <dbReference type="Proteomes" id="UP000317243"/>
    </source>
</evidence>
<gene>
    <name evidence="8" type="ORF">KOR42_50720</name>
</gene>
<comment type="function">
    <text evidence="1">Catalyzes the formation of 4-(hydroxymethyl)-2-furancarboxaldehyde phosphate (4-HFC-P) from two molecules of glyceraldehyde-3-P (GA-3-P).</text>
</comment>
<feature type="active site" description="Schiff-base intermediate with substrate" evidence="7">
    <location>
        <position position="27"/>
    </location>
</feature>
<evidence type="ECO:0000256" key="5">
    <source>
        <dbReference type="ARBA" id="ARBA00032523"/>
    </source>
</evidence>
<keyword evidence="4" id="KW-0704">Schiff base</keyword>
<dbReference type="AlphaFoldDB" id="A0A5C5VMX9"/>